<evidence type="ECO:0000313" key="3">
    <source>
        <dbReference type="Proteomes" id="UP000219042"/>
    </source>
</evidence>
<dbReference type="AlphaFoldDB" id="A0A240EE18"/>
<gene>
    <name evidence="2" type="ORF">SAMN05421731_11282</name>
</gene>
<name>A0A240EE18_9GAMM</name>
<accession>A0A240EE18</accession>
<dbReference type="InterPro" id="IPR008613">
    <property type="entry name" value="Excalibur_Ca-bd_domain"/>
</dbReference>
<proteinExistence type="predicted"/>
<keyword evidence="3" id="KW-1185">Reference proteome</keyword>
<dbReference type="Proteomes" id="UP000219042">
    <property type="component" value="Unassembled WGS sequence"/>
</dbReference>
<organism evidence="2 3">
    <name type="scientific">Acinetobacter puyangensis</name>
    <dbReference type="NCBI Taxonomy" id="1096779"/>
    <lineage>
        <taxon>Bacteria</taxon>
        <taxon>Pseudomonadati</taxon>
        <taxon>Pseudomonadota</taxon>
        <taxon>Gammaproteobacteria</taxon>
        <taxon>Moraxellales</taxon>
        <taxon>Moraxellaceae</taxon>
        <taxon>Acinetobacter</taxon>
    </lineage>
</organism>
<protein>
    <submittedName>
        <fullName evidence="2">Excalibur calcium-binding domain-containing protein</fullName>
    </submittedName>
</protein>
<sequence>MLIAAWYAKDHYQINNVEQVNDSAEYSYSTALQKDSENQQVQAVVATSSFSCDGRQHCSQMTSCAEATYFLRNCPGTKMDGNNDGIPCEKQWCK</sequence>
<feature type="domain" description="Excalibur calcium-binding" evidence="1">
    <location>
        <begin position="55"/>
        <end position="89"/>
    </location>
</feature>
<reference evidence="3" key="1">
    <citation type="submission" date="2016-09" db="EMBL/GenBank/DDBJ databases">
        <authorList>
            <person name="Varghese N."/>
            <person name="Submissions S."/>
        </authorList>
    </citation>
    <scope>NUCLEOTIDE SEQUENCE [LARGE SCALE GENOMIC DNA]</scope>
    <source>
        <strain evidence="3">ANC 4466</strain>
    </source>
</reference>
<dbReference type="Pfam" id="PF05901">
    <property type="entry name" value="Excalibur"/>
    <property type="match status" value="1"/>
</dbReference>
<evidence type="ECO:0000259" key="1">
    <source>
        <dbReference type="Pfam" id="PF05901"/>
    </source>
</evidence>
<evidence type="ECO:0000313" key="2">
    <source>
        <dbReference type="EMBL" id="SNX46513.1"/>
    </source>
</evidence>
<dbReference type="EMBL" id="OANT01000012">
    <property type="protein sequence ID" value="SNX46513.1"/>
    <property type="molecule type" value="Genomic_DNA"/>
</dbReference>